<dbReference type="PROSITE" id="PS50977">
    <property type="entry name" value="HTH_TETR_2"/>
    <property type="match status" value="1"/>
</dbReference>
<dbReference type="InterPro" id="IPR036271">
    <property type="entry name" value="Tet_transcr_reg_TetR-rel_C_sf"/>
</dbReference>
<evidence type="ECO:0000256" key="3">
    <source>
        <dbReference type="ARBA" id="ARBA00023163"/>
    </source>
</evidence>
<dbReference type="InterPro" id="IPR001647">
    <property type="entry name" value="HTH_TetR"/>
</dbReference>
<dbReference type="InterPro" id="IPR050109">
    <property type="entry name" value="HTH-type_TetR-like_transc_reg"/>
</dbReference>
<dbReference type="PANTHER" id="PTHR30055">
    <property type="entry name" value="HTH-TYPE TRANSCRIPTIONAL REGULATOR RUTR"/>
    <property type="match status" value="1"/>
</dbReference>
<keyword evidence="1" id="KW-0805">Transcription regulation</keyword>
<keyword evidence="3" id="KW-0804">Transcription</keyword>
<evidence type="ECO:0000256" key="4">
    <source>
        <dbReference type="PROSITE-ProRule" id="PRU00335"/>
    </source>
</evidence>
<dbReference type="InterPro" id="IPR009057">
    <property type="entry name" value="Homeodomain-like_sf"/>
</dbReference>
<dbReference type="RefSeq" id="WP_324715805.1">
    <property type="nucleotide sequence ID" value="NZ_CP141615.1"/>
</dbReference>
<dbReference type="SUPFAM" id="SSF46689">
    <property type="entry name" value="Homeodomain-like"/>
    <property type="match status" value="1"/>
</dbReference>
<gene>
    <name evidence="6" type="ORF">U7230_10565</name>
</gene>
<dbReference type="PANTHER" id="PTHR30055:SF234">
    <property type="entry name" value="HTH-TYPE TRANSCRIPTIONAL REGULATOR BETI"/>
    <property type="match status" value="1"/>
</dbReference>
<keyword evidence="7" id="KW-1185">Reference proteome</keyword>
<evidence type="ECO:0000256" key="2">
    <source>
        <dbReference type="ARBA" id="ARBA00023125"/>
    </source>
</evidence>
<protein>
    <submittedName>
        <fullName evidence="6">TetR/AcrR family transcriptional regulator</fullName>
    </submittedName>
</protein>
<organism evidence="6 7">
    <name type="scientific">Carboxydichorda subterranea</name>
    <dbReference type="NCBI Taxonomy" id="3109565"/>
    <lineage>
        <taxon>Bacteria</taxon>
        <taxon>Bacillati</taxon>
        <taxon>Bacillota</taxon>
        <taxon>Limnochordia</taxon>
        <taxon>Limnochordales</taxon>
        <taxon>Geochordaceae</taxon>
        <taxon>Carboxydichorda</taxon>
    </lineage>
</organism>
<accession>A0ABZ1BUT5</accession>
<feature type="DNA-binding region" description="H-T-H motif" evidence="4">
    <location>
        <begin position="30"/>
        <end position="49"/>
    </location>
</feature>
<evidence type="ECO:0000259" key="5">
    <source>
        <dbReference type="PROSITE" id="PS50977"/>
    </source>
</evidence>
<reference evidence="6 7" key="1">
    <citation type="journal article" date="2024" name="Front. Microbiol.">
        <title>Novel thermophilic genera Geochorda gen. nov. and Carboxydochorda gen. nov. from the deep terrestrial subsurface reveal the ecophysiological diversity in the class Limnochordia.</title>
        <authorList>
            <person name="Karnachuk O.V."/>
            <person name="Lukina A.P."/>
            <person name="Avakyan M.R."/>
            <person name="Kadnikov V.V."/>
            <person name="Begmatov S."/>
            <person name="Beletsky A.V."/>
            <person name="Vlasova K.G."/>
            <person name="Novikov A.A."/>
            <person name="Shcherbakova V.A."/>
            <person name="Mardanov A.V."/>
            <person name="Ravin N.V."/>
        </authorList>
    </citation>
    <scope>NUCLEOTIDE SEQUENCE [LARGE SCALE GENOMIC DNA]</scope>
    <source>
        <strain evidence="6 7">L945</strain>
    </source>
</reference>
<name>A0ABZ1BUT5_9FIRM</name>
<sequence>MRASSREDTSATILDAAYRCLAREGYAAVSMRQIAREAGVALSQLHYYFQSKERLFIEVMRRTTEQHLQEVVSWLGQLSADQRLNGLVRMVRAKLREDPGWFRLLFDFSSLAFHDAEVRRQLRRLFEEVADEAASRFAGLWQAPSAGTLRSRLAGLSPQTLGRIFVATLYGLALQVLMETDETGKTEQPVWFEELLVAVGTS</sequence>
<dbReference type="SUPFAM" id="SSF48498">
    <property type="entry name" value="Tetracyclin repressor-like, C-terminal domain"/>
    <property type="match status" value="1"/>
</dbReference>
<dbReference type="Pfam" id="PF00440">
    <property type="entry name" value="TetR_N"/>
    <property type="match status" value="1"/>
</dbReference>
<dbReference type="EMBL" id="CP141615">
    <property type="protein sequence ID" value="WRP16532.1"/>
    <property type="molecule type" value="Genomic_DNA"/>
</dbReference>
<dbReference type="Proteomes" id="UP001332192">
    <property type="component" value="Chromosome"/>
</dbReference>
<evidence type="ECO:0000313" key="6">
    <source>
        <dbReference type="EMBL" id="WRP16532.1"/>
    </source>
</evidence>
<feature type="domain" description="HTH tetR-type" evidence="5">
    <location>
        <begin position="7"/>
        <end position="67"/>
    </location>
</feature>
<dbReference type="PRINTS" id="PR00455">
    <property type="entry name" value="HTHTETR"/>
</dbReference>
<proteinExistence type="predicted"/>
<keyword evidence="2 4" id="KW-0238">DNA-binding</keyword>
<dbReference type="Gene3D" id="1.10.357.10">
    <property type="entry name" value="Tetracycline Repressor, domain 2"/>
    <property type="match status" value="1"/>
</dbReference>
<evidence type="ECO:0000313" key="7">
    <source>
        <dbReference type="Proteomes" id="UP001332192"/>
    </source>
</evidence>
<evidence type="ECO:0000256" key="1">
    <source>
        <dbReference type="ARBA" id="ARBA00023015"/>
    </source>
</evidence>